<comment type="caution">
    <text evidence="2">The sequence shown here is derived from an EMBL/GenBank/DDBJ whole genome shotgun (WGS) entry which is preliminary data.</text>
</comment>
<evidence type="ECO:0000313" key="2">
    <source>
        <dbReference type="EMBL" id="MDT0595455.1"/>
    </source>
</evidence>
<protein>
    <submittedName>
        <fullName evidence="2">Uncharacterized protein</fullName>
    </submittedName>
</protein>
<name>A0ABU2ZS47_9ALTE</name>
<organism evidence="2 3">
    <name type="scientific">Glaciecola petra</name>
    <dbReference type="NCBI Taxonomy" id="3075602"/>
    <lineage>
        <taxon>Bacteria</taxon>
        <taxon>Pseudomonadati</taxon>
        <taxon>Pseudomonadota</taxon>
        <taxon>Gammaproteobacteria</taxon>
        <taxon>Alteromonadales</taxon>
        <taxon>Alteromonadaceae</taxon>
        <taxon>Glaciecola</taxon>
    </lineage>
</organism>
<keyword evidence="1" id="KW-0812">Transmembrane</keyword>
<evidence type="ECO:0000313" key="3">
    <source>
        <dbReference type="Proteomes" id="UP001253545"/>
    </source>
</evidence>
<keyword evidence="1" id="KW-1133">Transmembrane helix</keyword>
<keyword evidence="1" id="KW-0472">Membrane</keyword>
<accession>A0ABU2ZS47</accession>
<keyword evidence="3" id="KW-1185">Reference proteome</keyword>
<dbReference type="RefSeq" id="WP_311368971.1">
    <property type="nucleotide sequence ID" value="NZ_JAVRHX010000003.1"/>
</dbReference>
<evidence type="ECO:0000256" key="1">
    <source>
        <dbReference type="SAM" id="Phobius"/>
    </source>
</evidence>
<reference evidence="2 3" key="1">
    <citation type="submission" date="2023-09" db="EMBL/GenBank/DDBJ databases">
        <authorList>
            <person name="Rey-Velasco X."/>
        </authorList>
    </citation>
    <scope>NUCLEOTIDE SEQUENCE [LARGE SCALE GENOMIC DNA]</scope>
    <source>
        <strain evidence="2 3">P117</strain>
    </source>
</reference>
<proteinExistence type="predicted"/>
<feature type="transmembrane region" description="Helical" evidence="1">
    <location>
        <begin position="15"/>
        <end position="35"/>
    </location>
</feature>
<dbReference type="EMBL" id="JAVRHX010000003">
    <property type="protein sequence ID" value="MDT0595455.1"/>
    <property type="molecule type" value="Genomic_DNA"/>
</dbReference>
<sequence>MLLRRFAKHIKDQNWFAVGLDVLVVIVGIFLGMQVSDWNDQINEREEEKILQDRLSLDVDTSSHSIERSLSQIELALENQRGAAELILDNGVNAENIAQFYELRKSFDVLFSIRADTGTLNEIFSSGKIIILRNTELRKSLNSHRMLVESTKSWTQTYRGEAGKLITQLQFIAPIDFREDKTAFLLPNQELNKNRLEIFNTMKVIIDLNNIQLRFIKSHQRSLDNLKGHFTIPSDKSS</sequence>
<gene>
    <name evidence="2" type="ORF">RM552_11410</name>
</gene>
<dbReference type="Proteomes" id="UP001253545">
    <property type="component" value="Unassembled WGS sequence"/>
</dbReference>